<dbReference type="OrthoDB" id="417112at2759"/>
<proteinExistence type="inferred from homology"/>
<keyword evidence="3" id="KW-1185">Reference proteome</keyword>
<dbReference type="HAMAP" id="MF_00055">
    <property type="entry name" value="MEMO1"/>
    <property type="match status" value="1"/>
</dbReference>
<dbReference type="STRING" id="37360.A0A0G4IKZ1"/>
<dbReference type="NCBIfam" id="TIGR04336">
    <property type="entry name" value="AmmeMemoSam_B"/>
    <property type="match status" value="1"/>
</dbReference>
<organism evidence="2 3">
    <name type="scientific">Plasmodiophora brassicae</name>
    <name type="common">Clubroot disease agent</name>
    <dbReference type="NCBI Taxonomy" id="37360"/>
    <lineage>
        <taxon>Eukaryota</taxon>
        <taxon>Sar</taxon>
        <taxon>Rhizaria</taxon>
        <taxon>Endomyxa</taxon>
        <taxon>Phytomyxea</taxon>
        <taxon>Plasmodiophorida</taxon>
        <taxon>Plasmodiophoridae</taxon>
        <taxon>Plasmodiophora</taxon>
    </lineage>
</organism>
<dbReference type="Gene3D" id="3.40.830.10">
    <property type="entry name" value="LigB-like"/>
    <property type="match status" value="1"/>
</dbReference>
<name>A0A0G4IKZ1_PLABS</name>
<dbReference type="Pfam" id="PF01875">
    <property type="entry name" value="Memo"/>
    <property type="match status" value="1"/>
</dbReference>
<evidence type="ECO:0000313" key="3">
    <source>
        <dbReference type="Proteomes" id="UP000039324"/>
    </source>
</evidence>
<dbReference type="OMA" id="GNDHETH"/>
<evidence type="ECO:0000313" key="2">
    <source>
        <dbReference type="EMBL" id="CEO95921.1"/>
    </source>
</evidence>
<dbReference type="PANTHER" id="PTHR11060:SF0">
    <property type="entry name" value="PROTEIN MEMO1"/>
    <property type="match status" value="1"/>
</dbReference>
<dbReference type="CDD" id="cd07361">
    <property type="entry name" value="MEMO_like"/>
    <property type="match status" value="1"/>
</dbReference>
<gene>
    <name evidence="2" type="ORF">PBRA_004611</name>
</gene>
<evidence type="ECO:0000256" key="1">
    <source>
        <dbReference type="ARBA" id="ARBA00006315"/>
    </source>
</evidence>
<dbReference type="AlphaFoldDB" id="A0A0G4IKZ1"/>
<comment type="similarity">
    <text evidence="1">Belongs to the MEMO1 family.</text>
</comment>
<reference evidence="2 3" key="1">
    <citation type="submission" date="2015-02" db="EMBL/GenBank/DDBJ databases">
        <authorList>
            <person name="Chooi Y.-H."/>
        </authorList>
    </citation>
    <scope>NUCLEOTIDE SEQUENCE [LARGE SCALE GENOMIC DNA]</scope>
    <source>
        <strain evidence="2">E3</strain>
    </source>
</reference>
<dbReference type="InterPro" id="IPR002737">
    <property type="entry name" value="MEMO1_fam"/>
</dbReference>
<accession>A0A0G4IKZ1</accession>
<dbReference type="Proteomes" id="UP000039324">
    <property type="component" value="Unassembled WGS sequence"/>
</dbReference>
<dbReference type="EMBL" id="CDSF01000046">
    <property type="protein sequence ID" value="CEO95921.1"/>
    <property type="molecule type" value="Genomic_DNA"/>
</dbReference>
<evidence type="ECO:0008006" key="4">
    <source>
        <dbReference type="Google" id="ProtNLM"/>
    </source>
</evidence>
<dbReference type="PANTHER" id="PTHR11060">
    <property type="entry name" value="PROTEIN MEMO1"/>
    <property type="match status" value="1"/>
</dbReference>
<protein>
    <recommendedName>
        <fullName evidence="4">AmmeMemoRadiSam system protein B</fullName>
    </recommendedName>
</protein>
<sequence>MAAKGTREASHAGSWYTSSGDDLRTSISNWLERVPHQARPGVRAVIAPHAGYRFMLNTYSGPVAAHCYKHLKESNPKRVFILGPSHYHGTRKCLLPTLTAYDTPLGPLPICQDTVAALRKTSAFEMMHPAIDEREHSIEMHLPFLAHALGASCRIVPIMVGSLDREGHRTYGDILRPYFDDPDNFFVISSDFMHFGERFGYVYYDPDLGKVHESITAIDRLGMNAIETLDPVEFASYLDEYGNTICGRHPILVMLHAVQGSRDKLSMEFVHYAQSSACMSLKDSSVSYAAGLLQQIGP</sequence>